<dbReference type="Proteomes" id="UP000295136">
    <property type="component" value="Unassembled WGS sequence"/>
</dbReference>
<reference evidence="1 2" key="1">
    <citation type="submission" date="2019-03" db="EMBL/GenBank/DDBJ databases">
        <title>Draft genome sequences of novel Actinobacteria.</title>
        <authorList>
            <person name="Sahin N."/>
            <person name="Ay H."/>
            <person name="Saygin H."/>
        </authorList>
    </citation>
    <scope>NUCLEOTIDE SEQUENCE [LARGE SCALE GENOMIC DNA]</scope>
    <source>
        <strain evidence="1 2">6K102</strain>
    </source>
</reference>
<sequence length="89" mass="9543">MPWRLSTSSARGPPASRTCFGPHTLLRTHALFLRTPALFGPYTVLGTHALLRMHALFGVHAPLGTHLLLGRAATALGLATCPEHRALLV</sequence>
<accession>A0A4V2Z5Y3</accession>
<dbReference type="AlphaFoldDB" id="A0A4V2Z5Y3"/>
<keyword evidence="2" id="KW-1185">Reference proteome</keyword>
<protein>
    <submittedName>
        <fullName evidence="1">Uncharacterized protein</fullName>
    </submittedName>
</protein>
<name>A0A4V2Z5Y3_9ACTN</name>
<dbReference type="EMBL" id="SMLD01000227">
    <property type="protein sequence ID" value="TDE26804.1"/>
    <property type="molecule type" value="Genomic_DNA"/>
</dbReference>
<evidence type="ECO:0000313" key="2">
    <source>
        <dbReference type="Proteomes" id="UP000295136"/>
    </source>
</evidence>
<proteinExistence type="predicted"/>
<dbReference type="RefSeq" id="WP_132640545.1">
    <property type="nucleotide sequence ID" value="NZ_SMLD01000227.1"/>
</dbReference>
<gene>
    <name evidence="1" type="ORF">E1295_43685</name>
</gene>
<comment type="caution">
    <text evidence="1">The sequence shown here is derived from an EMBL/GenBank/DDBJ whole genome shotgun (WGS) entry which is preliminary data.</text>
</comment>
<evidence type="ECO:0000313" key="1">
    <source>
        <dbReference type="EMBL" id="TDE26804.1"/>
    </source>
</evidence>
<organism evidence="1 2">
    <name type="scientific">Nonomuraea mesophila</name>
    <dbReference type="NCBI Taxonomy" id="2530382"/>
    <lineage>
        <taxon>Bacteria</taxon>
        <taxon>Bacillati</taxon>
        <taxon>Actinomycetota</taxon>
        <taxon>Actinomycetes</taxon>
        <taxon>Streptosporangiales</taxon>
        <taxon>Streptosporangiaceae</taxon>
        <taxon>Nonomuraea</taxon>
    </lineage>
</organism>